<gene>
    <name evidence="1" type="ORF">LTS18_000822</name>
</gene>
<protein>
    <submittedName>
        <fullName evidence="1">Uncharacterized protein</fullName>
    </submittedName>
</protein>
<reference evidence="1" key="1">
    <citation type="submission" date="2024-09" db="EMBL/GenBank/DDBJ databases">
        <title>Black Yeasts Isolated from many extreme environments.</title>
        <authorList>
            <person name="Coleine C."/>
            <person name="Stajich J.E."/>
            <person name="Selbmann L."/>
        </authorList>
    </citation>
    <scope>NUCLEOTIDE SEQUENCE</scope>
    <source>
        <strain evidence="1">CCFEE 5737</strain>
    </source>
</reference>
<dbReference type="EMBL" id="JAWDJW010006871">
    <property type="protein sequence ID" value="KAK3063380.1"/>
    <property type="molecule type" value="Genomic_DNA"/>
</dbReference>
<name>A0ACC3D8H3_9PEZI</name>
<keyword evidence="2" id="KW-1185">Reference proteome</keyword>
<accession>A0ACC3D8H3</accession>
<organism evidence="1 2">
    <name type="scientific">Coniosporium uncinatum</name>
    <dbReference type="NCBI Taxonomy" id="93489"/>
    <lineage>
        <taxon>Eukaryota</taxon>
        <taxon>Fungi</taxon>
        <taxon>Dikarya</taxon>
        <taxon>Ascomycota</taxon>
        <taxon>Pezizomycotina</taxon>
        <taxon>Dothideomycetes</taxon>
        <taxon>Dothideomycetes incertae sedis</taxon>
        <taxon>Coniosporium</taxon>
    </lineage>
</organism>
<dbReference type="Proteomes" id="UP001186974">
    <property type="component" value="Unassembled WGS sequence"/>
</dbReference>
<comment type="caution">
    <text evidence="1">The sequence shown here is derived from an EMBL/GenBank/DDBJ whole genome shotgun (WGS) entry which is preliminary data.</text>
</comment>
<evidence type="ECO:0000313" key="2">
    <source>
        <dbReference type="Proteomes" id="UP001186974"/>
    </source>
</evidence>
<sequence>MPSLNVLLARTANQPTTLTPMMVNLLVALLVIVLTALVLIATLYILRRVRCERKERQFSQLPTYNEKRLSNNHNPRRLTITASPYSGGKRTESILVIQEKQNLIANSNSPPPSPIPEIHITFPDEVDENTGKSQSGRVVVVRVGERGSVGMEPVQTSSTTTQEYGLPRYEEKNSGRFQSLDLDRMGGLKEKETQFA</sequence>
<evidence type="ECO:0000313" key="1">
    <source>
        <dbReference type="EMBL" id="KAK3063380.1"/>
    </source>
</evidence>
<proteinExistence type="predicted"/>